<proteinExistence type="predicted"/>
<comment type="caution">
    <text evidence="2">The sequence shown here is derived from an EMBL/GenBank/DDBJ whole genome shotgun (WGS) entry which is preliminary data.</text>
</comment>
<evidence type="ECO:0000313" key="2">
    <source>
        <dbReference type="EMBL" id="PTM47030.1"/>
    </source>
</evidence>
<organism evidence="2 3">
    <name type="scientific">Sphingomonas aerolata</name>
    <dbReference type="NCBI Taxonomy" id="185951"/>
    <lineage>
        <taxon>Bacteria</taxon>
        <taxon>Pseudomonadati</taxon>
        <taxon>Pseudomonadota</taxon>
        <taxon>Alphaproteobacteria</taxon>
        <taxon>Sphingomonadales</taxon>
        <taxon>Sphingomonadaceae</taxon>
        <taxon>Sphingomonas</taxon>
    </lineage>
</organism>
<keyword evidence="3" id="KW-1185">Reference proteome</keyword>
<protein>
    <submittedName>
        <fullName evidence="2">Uncharacterized protein</fullName>
    </submittedName>
</protein>
<gene>
    <name evidence="2" type="ORF">C8J24_0412</name>
</gene>
<name>A0A2T4YT94_9SPHN</name>
<feature type="compositionally biased region" description="Basic residues" evidence="1">
    <location>
        <begin position="1"/>
        <end position="12"/>
    </location>
</feature>
<feature type="region of interest" description="Disordered" evidence="1">
    <location>
        <begin position="1"/>
        <end position="38"/>
    </location>
</feature>
<sequence length="238" mass="26012">MRKRLTRSRLRPRPVGGAVVGGNSAGRPVKQSDERPTETMLPAEKKASVLAGTWNSIQGSKPGLGQPNDGALPGWYETDLYASASIELDKRWTVSETCYRYVSPSACVIAREAKRGRLGRKPYFSLSWLGRNLQPERCALIIGPQAQQKCPFTAIEFARPDQQFPVSRVTVAGRHNSLRAFDDHGAVRIALWPQADIRGGDDIAIIMPDPNGQSAIFQPAGDDFGSAVRRSKRGLALS</sequence>
<dbReference type="Proteomes" id="UP000240996">
    <property type="component" value="Unassembled WGS sequence"/>
</dbReference>
<evidence type="ECO:0000313" key="3">
    <source>
        <dbReference type="Proteomes" id="UP000240996"/>
    </source>
</evidence>
<accession>A0A2T4YT94</accession>
<reference evidence="2 3" key="1">
    <citation type="submission" date="2018-04" db="EMBL/GenBank/DDBJ databases">
        <title>Genomic Encyclopedia of Type Strains, Phase III (KMG-III): the genomes of soil and plant-associated and newly described type strains.</title>
        <authorList>
            <person name="Whitman W."/>
        </authorList>
    </citation>
    <scope>NUCLEOTIDE SEQUENCE [LARGE SCALE GENOMIC DNA]</scope>
    <source>
        <strain evidence="2 3">NW12</strain>
    </source>
</reference>
<dbReference type="AlphaFoldDB" id="A0A2T4YT94"/>
<evidence type="ECO:0000256" key="1">
    <source>
        <dbReference type="SAM" id="MobiDB-lite"/>
    </source>
</evidence>
<dbReference type="EMBL" id="PZZN01000001">
    <property type="protein sequence ID" value="PTM47030.1"/>
    <property type="molecule type" value="Genomic_DNA"/>
</dbReference>